<dbReference type="Gene3D" id="3.90.660.10">
    <property type="match status" value="1"/>
</dbReference>
<proteinExistence type="predicted"/>
<reference evidence="1 2" key="1">
    <citation type="submission" date="2017-11" db="EMBL/GenBank/DDBJ databases">
        <title>Genomic Encyclopedia of Type Strains, Phase III (KMG-III): the genomes of soil and plant-associated and newly described type strains.</title>
        <authorList>
            <person name="Whitman W."/>
        </authorList>
    </citation>
    <scope>NUCLEOTIDE SEQUENCE [LARGE SCALE GENOMIC DNA]</scope>
    <source>
        <strain evidence="1 2">UB-Domo-W1</strain>
    </source>
</reference>
<evidence type="ECO:0008006" key="3">
    <source>
        <dbReference type="Google" id="ProtNLM"/>
    </source>
</evidence>
<dbReference type="OrthoDB" id="5792777at2"/>
<dbReference type="PANTHER" id="PTHR16128">
    <property type="entry name" value="FAD/NAD(P)-BINDING OXIDOREDUCTASE FAMILY PROTEIN"/>
    <property type="match status" value="1"/>
</dbReference>
<dbReference type="PANTHER" id="PTHR16128:SF5">
    <property type="entry name" value="FAD_NAD(P)-BINDING OXIDOREDUCTASE FAMILY PROTEIN"/>
    <property type="match status" value="1"/>
</dbReference>
<name>A0A2M8VZR5_9BURK</name>
<dbReference type="AlphaFoldDB" id="A0A2M8VZR5"/>
<sequence>MKSLKVGIIGAGIAGLSCAHQLTLAGHKVVIFDKSHGVGGRMSHRNYEKWGADHGAQYFTAKDPLFAEEVQRWIQAGVASPWLGKIVSYTHGQIVDSDPTKKRYVGVPEMSSPAKYLAKNVVLELSQTITEITKINGYWEVSSKESGVLPHQFDFLICATPPAQAKNLIGKNSQNLQVMCSEVQMQPCWTFLAYLRNPLTLDFDGAFINDHIFSWIARDNTKPERSRYETWVAQANPAWSEEHLDLSHYEVEPLLIEAFQNLTGAECDLYQTHLWRYAKLENESQSNYGLDTQNQLALCGDWLRTSTVEGAWMSGFHLAKVLNRMYS</sequence>
<comment type="caution">
    <text evidence="1">The sequence shown here is derived from an EMBL/GenBank/DDBJ whole genome shotgun (WGS) entry which is preliminary data.</text>
</comment>
<dbReference type="Pfam" id="PF13450">
    <property type="entry name" value="NAD_binding_8"/>
    <property type="match status" value="1"/>
</dbReference>
<evidence type="ECO:0000313" key="1">
    <source>
        <dbReference type="EMBL" id="PJI83339.1"/>
    </source>
</evidence>
<keyword evidence="2" id="KW-1185">Reference proteome</keyword>
<evidence type="ECO:0000313" key="2">
    <source>
        <dbReference type="Proteomes" id="UP000229366"/>
    </source>
</evidence>
<gene>
    <name evidence="1" type="ORF">B0G85_0736</name>
</gene>
<dbReference type="Proteomes" id="UP000229366">
    <property type="component" value="Unassembled WGS sequence"/>
</dbReference>
<protein>
    <recommendedName>
        <fullName evidence="3">FAD-dependent oxidoreductase</fullName>
    </recommendedName>
</protein>
<dbReference type="EMBL" id="PGTX01000001">
    <property type="protein sequence ID" value="PJI83339.1"/>
    <property type="molecule type" value="Genomic_DNA"/>
</dbReference>
<dbReference type="PRINTS" id="PR00419">
    <property type="entry name" value="ADXRDTASE"/>
</dbReference>
<dbReference type="InterPro" id="IPR036188">
    <property type="entry name" value="FAD/NAD-bd_sf"/>
</dbReference>
<dbReference type="SUPFAM" id="SSF51905">
    <property type="entry name" value="FAD/NAD(P)-binding domain"/>
    <property type="match status" value="1"/>
</dbReference>
<dbReference type="PROSITE" id="PS51257">
    <property type="entry name" value="PROKAR_LIPOPROTEIN"/>
    <property type="match status" value="1"/>
</dbReference>
<organism evidence="1 2">
    <name type="scientific">Polynucleobacter brandtiae</name>
    <dbReference type="NCBI Taxonomy" id="1938816"/>
    <lineage>
        <taxon>Bacteria</taxon>
        <taxon>Pseudomonadati</taxon>
        <taxon>Pseudomonadota</taxon>
        <taxon>Betaproteobacteria</taxon>
        <taxon>Burkholderiales</taxon>
        <taxon>Burkholderiaceae</taxon>
        <taxon>Polynucleobacter</taxon>
    </lineage>
</organism>
<dbReference type="RefSeq" id="WP_100379050.1">
    <property type="nucleotide sequence ID" value="NZ_CBCSBW010000001.1"/>
</dbReference>
<dbReference type="Gene3D" id="3.50.50.60">
    <property type="entry name" value="FAD/NAD(P)-binding domain"/>
    <property type="match status" value="1"/>
</dbReference>
<accession>A0A2M8VZR5</accession>